<dbReference type="Pfam" id="PF00115">
    <property type="entry name" value="COX1"/>
    <property type="match status" value="1"/>
</dbReference>
<dbReference type="STRING" id="28083.Lbir_3011"/>
<evidence type="ECO:0000313" key="6">
    <source>
        <dbReference type="Proteomes" id="UP000054735"/>
    </source>
</evidence>
<keyword evidence="6" id="KW-1185">Reference proteome</keyword>
<dbReference type="PANTHER" id="PTHR10422">
    <property type="entry name" value="CYTOCHROME C OXIDASE SUBUNIT 1"/>
    <property type="match status" value="1"/>
</dbReference>
<keyword evidence="1" id="KW-0813">Transport</keyword>
<keyword evidence="2" id="KW-0472">Membrane</keyword>
<accession>A0A378IAX0</accession>
<feature type="transmembrane region" description="Helical" evidence="2">
    <location>
        <begin position="500"/>
        <end position="521"/>
    </location>
</feature>
<dbReference type="SUPFAM" id="SSF81442">
    <property type="entry name" value="Cytochrome c oxidase subunit I-like"/>
    <property type="match status" value="1"/>
</dbReference>
<dbReference type="InterPro" id="IPR036927">
    <property type="entry name" value="Cyt_c_oxase-like_su1_sf"/>
</dbReference>
<keyword evidence="2" id="KW-0812">Transmembrane</keyword>
<feature type="transmembrane region" description="Helical" evidence="2">
    <location>
        <begin position="642"/>
        <end position="663"/>
    </location>
</feature>
<dbReference type="GO" id="GO:0016020">
    <property type="term" value="C:membrane"/>
    <property type="evidence" value="ECO:0007669"/>
    <property type="project" value="InterPro"/>
</dbReference>
<feature type="transmembrane region" description="Helical" evidence="2">
    <location>
        <begin position="290"/>
        <end position="313"/>
    </location>
</feature>
<dbReference type="Proteomes" id="UP000255066">
    <property type="component" value="Unassembled WGS sequence"/>
</dbReference>
<organism evidence="5 7">
    <name type="scientific">Legionella birminghamensis</name>
    <dbReference type="NCBI Taxonomy" id="28083"/>
    <lineage>
        <taxon>Bacteria</taxon>
        <taxon>Pseudomonadati</taxon>
        <taxon>Pseudomonadota</taxon>
        <taxon>Gammaproteobacteria</taxon>
        <taxon>Legionellales</taxon>
        <taxon>Legionellaceae</taxon>
        <taxon>Legionella</taxon>
    </lineage>
</organism>
<feature type="transmembrane region" description="Helical" evidence="2">
    <location>
        <begin position="533"/>
        <end position="554"/>
    </location>
</feature>
<feature type="transmembrane region" description="Helical" evidence="2">
    <location>
        <begin position="601"/>
        <end position="622"/>
    </location>
</feature>
<evidence type="ECO:0000259" key="3">
    <source>
        <dbReference type="PROSITE" id="PS50855"/>
    </source>
</evidence>
<dbReference type="AlphaFoldDB" id="A0A378IAX0"/>
<evidence type="ECO:0000313" key="7">
    <source>
        <dbReference type="Proteomes" id="UP000255066"/>
    </source>
</evidence>
<dbReference type="EC" id="1.7.2.5" evidence="5"/>
<dbReference type="PANTHER" id="PTHR10422:SF38">
    <property type="entry name" value="CYTOCHROME B SUBUNIT OF NITRIC OXIDE REDUCTASE"/>
    <property type="match status" value="1"/>
</dbReference>
<sequence length="776" mass="88307">MTTVAQISLAGQAENDPVSRVLKWILLLTAILSFALLFWGTYKTYQLAPPLPEIIYSPDRHIVMTASDIVAGKAGFQKADLMDYGSLYGMGSYFGEDYTAKYLVRLGNIIENELALERFSKPFGSLSEGEQYETRMKMQRTLKQIDLSQPVLVLPPALSKAIRQLQLEITNRLLNHDAAAGWTKAYSLNSQTALQTANFLIYSSLTTVANRPGKNFSYTNNWPYEPSVGNVPTDVTFYWTWISYCFVFFGFGVVLYIYHRYLSAPDAGIKTPFLLDFKPLTPSQKKVGKYFIFVALVLLVQIGVGALMAHYYAEREGFYGIAINTFLPFNFLRDVHIQTPIVWIGVAWISAAIFLAPIISGQEPEGQGYLVDFLFYVTLFIVAGAIIGNYLGIMGFIDKAWFWVGNQGLSYLQLGRFWQIGFCIGLFLWCFIVFRGMWPTWESLKTATVEFWTGRIRLENLFWASTINIAVLYCFGMIPLTGIEKSFTITDFWRWWVVHLWVEQSFEFFTVCATAYLLMGVGLASRRLVERTVYFEAILIFLGGVIGTGHHWYWTGTPDMWVPLGTMFSFIEVLPLTLLIINSIEELQLIRKQKVFSYNLAYLYILGAASWNFIGAGVFGGGTLNAPLINYFEHGTFLSLNHAHTALFGAFGLLALGLIYFCLRYAAGNKLPWSDRLGTWAFWLYNLGLVLWILLNFFPIGWAQLMDVYRHGFAHSRSLEFYNTTLLWQWLRTPGDVIFALAALLMAWDFILKLRPFYPGYRLNPGKKTLQTEPAS</sequence>
<name>A0A378IAX0_9GAMM</name>
<dbReference type="InterPro" id="IPR000883">
    <property type="entry name" value="Cyt_C_Oxase_1"/>
</dbReference>
<keyword evidence="2" id="KW-1133">Transmembrane helix</keyword>
<feature type="transmembrane region" description="Helical" evidence="2">
    <location>
        <begin position="737"/>
        <end position="754"/>
    </location>
</feature>
<feature type="transmembrane region" description="Helical" evidence="2">
    <location>
        <begin position="21"/>
        <end position="42"/>
    </location>
</feature>
<keyword evidence="5" id="KW-0560">Oxidoreductase</keyword>
<protein>
    <submittedName>
        <fullName evidence="5">Nitric oxide reductase subunit B</fullName>
        <ecNumber evidence="5">1.7.2.5</ecNumber>
    </submittedName>
</protein>
<dbReference type="EMBL" id="UGNW01000001">
    <property type="protein sequence ID" value="STX32026.1"/>
    <property type="molecule type" value="Genomic_DNA"/>
</dbReference>
<gene>
    <name evidence="5" type="primary">norB</name>
    <name evidence="4" type="ORF">Lbir_3011</name>
    <name evidence="5" type="ORF">NCTC12437_01804</name>
</gene>
<feature type="transmembrane region" description="Helical" evidence="2">
    <location>
        <begin position="341"/>
        <end position="361"/>
    </location>
</feature>
<dbReference type="InterPro" id="IPR054309">
    <property type="entry name" value="NorB_cytochrome_c-like"/>
</dbReference>
<evidence type="ECO:0000256" key="1">
    <source>
        <dbReference type="ARBA" id="ARBA00022660"/>
    </source>
</evidence>
<dbReference type="GO" id="GO:0016966">
    <property type="term" value="F:nitric oxide reductase activity"/>
    <property type="evidence" value="ECO:0007669"/>
    <property type="project" value="UniProtKB-EC"/>
</dbReference>
<evidence type="ECO:0000256" key="2">
    <source>
        <dbReference type="SAM" id="Phobius"/>
    </source>
</evidence>
<reference evidence="4 6" key="1">
    <citation type="submission" date="2015-11" db="EMBL/GenBank/DDBJ databases">
        <title>Genomic analysis of 38 Legionella species identifies large and diverse effector repertoires.</title>
        <authorList>
            <person name="Burstein D."/>
            <person name="Amaro F."/>
            <person name="Zusman T."/>
            <person name="Lifshitz Z."/>
            <person name="Cohen O."/>
            <person name="Gilbert J.A."/>
            <person name="Pupko T."/>
            <person name="Shuman H.A."/>
            <person name="Segal G."/>
        </authorList>
    </citation>
    <scope>NUCLEOTIDE SEQUENCE [LARGE SCALE GENOMIC DNA]</scope>
    <source>
        <strain evidence="4 6">CDC#1407-AL-14</strain>
    </source>
</reference>
<evidence type="ECO:0000313" key="4">
    <source>
        <dbReference type="EMBL" id="KTC67763.1"/>
    </source>
</evidence>
<feature type="transmembrane region" description="Helical" evidence="2">
    <location>
        <begin position="373"/>
        <end position="397"/>
    </location>
</feature>
<dbReference type="Proteomes" id="UP000054735">
    <property type="component" value="Unassembled WGS sequence"/>
</dbReference>
<dbReference type="PROSITE" id="PS50855">
    <property type="entry name" value="COX1"/>
    <property type="match status" value="1"/>
</dbReference>
<feature type="transmembrane region" description="Helical" evidence="2">
    <location>
        <begin position="461"/>
        <end position="480"/>
    </location>
</feature>
<dbReference type="RefSeq" id="WP_058525006.1">
    <property type="nucleotide sequence ID" value="NZ_CAAAHV010000025.1"/>
</dbReference>
<keyword evidence="1" id="KW-0249">Electron transport</keyword>
<dbReference type="EMBL" id="LNXT01000049">
    <property type="protein sequence ID" value="KTC67763.1"/>
    <property type="molecule type" value="Genomic_DNA"/>
</dbReference>
<feature type="transmembrane region" description="Helical" evidence="2">
    <location>
        <begin position="683"/>
        <end position="703"/>
    </location>
</feature>
<feature type="transmembrane region" description="Helical" evidence="2">
    <location>
        <begin position="417"/>
        <end position="438"/>
    </location>
</feature>
<keyword evidence="1" id="KW-0679">Respiratory chain</keyword>
<evidence type="ECO:0000313" key="5">
    <source>
        <dbReference type="EMBL" id="STX32026.1"/>
    </source>
</evidence>
<feature type="transmembrane region" description="Helical" evidence="2">
    <location>
        <begin position="238"/>
        <end position="258"/>
    </location>
</feature>
<feature type="domain" description="Cytochrome oxidase subunit I profile" evidence="3">
    <location>
        <begin position="533"/>
        <end position="776"/>
    </location>
</feature>
<feature type="transmembrane region" description="Helical" evidence="2">
    <location>
        <begin position="560"/>
        <end position="581"/>
    </location>
</feature>
<dbReference type="Pfam" id="PF22085">
    <property type="entry name" value="NorB_cytochrome_c-like"/>
    <property type="match status" value="1"/>
</dbReference>
<dbReference type="GO" id="GO:0020037">
    <property type="term" value="F:heme binding"/>
    <property type="evidence" value="ECO:0007669"/>
    <property type="project" value="InterPro"/>
</dbReference>
<reference evidence="5 7" key="2">
    <citation type="submission" date="2018-06" db="EMBL/GenBank/DDBJ databases">
        <authorList>
            <consortium name="Pathogen Informatics"/>
            <person name="Doyle S."/>
        </authorList>
    </citation>
    <scope>NUCLEOTIDE SEQUENCE [LARGE SCALE GENOMIC DNA]</scope>
    <source>
        <strain evidence="5 7">NCTC12437</strain>
    </source>
</reference>
<dbReference type="GO" id="GO:0004129">
    <property type="term" value="F:cytochrome-c oxidase activity"/>
    <property type="evidence" value="ECO:0007669"/>
    <property type="project" value="InterPro"/>
</dbReference>
<dbReference type="OrthoDB" id="9767153at2"/>
<dbReference type="InterPro" id="IPR023616">
    <property type="entry name" value="Cyt_c_oxase-like_su1_dom"/>
</dbReference>
<dbReference type="Gene3D" id="1.20.210.10">
    <property type="entry name" value="Cytochrome c oxidase-like, subunit I domain"/>
    <property type="match status" value="1"/>
</dbReference>
<proteinExistence type="predicted"/>
<dbReference type="GO" id="GO:0009060">
    <property type="term" value="P:aerobic respiration"/>
    <property type="evidence" value="ECO:0007669"/>
    <property type="project" value="InterPro"/>
</dbReference>